<organism evidence="1 2">
    <name type="scientific">Caldifermentibacillus hisashii</name>
    <dbReference type="NCBI Taxonomy" id="996558"/>
    <lineage>
        <taxon>Bacteria</taxon>
        <taxon>Bacillati</taxon>
        <taxon>Bacillota</taxon>
        <taxon>Bacilli</taxon>
        <taxon>Bacillales</taxon>
        <taxon>Bacillaceae</taxon>
        <taxon>Caldifermentibacillus</taxon>
    </lineage>
</organism>
<protein>
    <submittedName>
        <fullName evidence="1">Uncharacterized protein</fullName>
    </submittedName>
</protein>
<comment type="caution">
    <text evidence="1">The sequence shown here is derived from an EMBL/GenBank/DDBJ whole genome shotgun (WGS) entry which is preliminary data.</text>
</comment>
<sequence length="50" mass="6052">MTIFDDETHSRHHFEAKNACFWRRDLFSSPFLGEKYSFLTTRPVLVTIFR</sequence>
<dbReference type="Proteomes" id="UP001459714">
    <property type="component" value="Unassembled WGS sequence"/>
</dbReference>
<proteinExistence type="predicted"/>
<dbReference type="RefSeq" id="WP_342019957.1">
    <property type="nucleotide sequence ID" value="NZ_JBBYAK010000001.1"/>
</dbReference>
<evidence type="ECO:0000313" key="1">
    <source>
        <dbReference type="EMBL" id="MEL3956876.1"/>
    </source>
</evidence>
<name>A0ABU9JVJ7_9BACI</name>
<keyword evidence="2" id="KW-1185">Reference proteome</keyword>
<evidence type="ECO:0000313" key="2">
    <source>
        <dbReference type="Proteomes" id="UP001459714"/>
    </source>
</evidence>
<gene>
    <name evidence="1" type="ORF">NST17_06650</name>
</gene>
<accession>A0ABU9JVJ7</accession>
<dbReference type="EMBL" id="JBBYAK010000001">
    <property type="protein sequence ID" value="MEL3956876.1"/>
    <property type="molecule type" value="Genomic_DNA"/>
</dbReference>
<reference evidence="1 2" key="1">
    <citation type="submission" date="2024-03" db="EMBL/GenBank/DDBJ databases">
        <title>Bacilli Hybrid Assemblies.</title>
        <authorList>
            <person name="Kovac J."/>
        </authorList>
    </citation>
    <scope>NUCLEOTIDE SEQUENCE [LARGE SCALE GENOMIC DNA]</scope>
    <source>
        <strain evidence="1 2">FSL M8-0022</strain>
    </source>
</reference>